<dbReference type="GeneID" id="40105264"/>
<feature type="transmembrane region" description="Helical" evidence="1">
    <location>
        <begin position="168"/>
        <end position="190"/>
    </location>
</feature>
<evidence type="ECO:0000313" key="3">
    <source>
        <dbReference type="Proteomes" id="UP000297386"/>
    </source>
</evidence>
<geneLocation type="plasmid" evidence="2 3">
    <name>p08-4425.1</name>
</geneLocation>
<dbReference type="EMBL" id="CP039559">
    <property type="protein sequence ID" value="QCF79915.1"/>
    <property type="molecule type" value="Genomic_DNA"/>
</dbReference>
<feature type="transmembrane region" description="Helical" evidence="1">
    <location>
        <begin position="123"/>
        <end position="148"/>
    </location>
</feature>
<reference evidence="2 3" key="1">
    <citation type="submission" date="2019-04" db="EMBL/GenBank/DDBJ databases">
        <title>Complete genome sequences of Canadian Typhimurium and I 1,4,[5],12:i:-.</title>
        <authorList>
            <person name="Schonfeld J."/>
            <person name="Clark C."/>
            <person name="Johnson R."/>
            <person name="Labbe G."/>
            <person name="Liu K."/>
            <person name="Robertson J."/>
            <person name="Nash J.H.E."/>
        </authorList>
    </citation>
    <scope>NUCLEOTIDE SEQUENCE [LARGE SCALE GENOMIC DNA]</scope>
    <source>
        <strain evidence="3">84833166</strain>
        <plasmid evidence="2 3">p08-4425.1</plasmid>
    </source>
</reference>
<proteinExistence type="predicted"/>
<sequence>MIKYAVSFLPILVSVLALLVNFIHGSAKNKTGIIDALSKELSNNNPNPYVVQACISRIHSSRPIPATVLKKLLCYDNAFEIIQLISYGRKILDIFSFNESGGKIFVGYSDAYKFARNRWGSGLLCLCAMLFCYYLSVTTFVNLIILVDTMTVRDSRIFSTWLALAPDIGGLLFSMIMNFLFSWQFQIILLSKQRIDRIQKLLDAGRCVSYRGRPTVRK</sequence>
<evidence type="ECO:0000313" key="2">
    <source>
        <dbReference type="EMBL" id="QCF79915.1"/>
    </source>
</evidence>
<accession>A0A4P7XZJ6</accession>
<dbReference type="RefSeq" id="WP_053265773.1">
    <property type="nucleotide sequence ID" value="NZ_CP039559.1"/>
</dbReference>
<dbReference type="AlphaFoldDB" id="A0A4P7XZJ6"/>
<dbReference type="Proteomes" id="UP000297386">
    <property type="component" value="Plasmid p08-4425.1"/>
</dbReference>
<keyword evidence="1" id="KW-0812">Transmembrane</keyword>
<organism evidence="2 3">
    <name type="scientific">Salmonella enterica subsp. enterica serovar 1,4,[5],12:i:-</name>
    <dbReference type="NCBI Taxonomy" id="2583588"/>
    <lineage>
        <taxon>Bacteria</taxon>
        <taxon>Pseudomonadati</taxon>
        <taxon>Pseudomonadota</taxon>
        <taxon>Gammaproteobacteria</taxon>
        <taxon>Enterobacterales</taxon>
        <taxon>Enterobacteriaceae</taxon>
        <taxon>Salmonella</taxon>
    </lineage>
</organism>
<feature type="transmembrane region" description="Helical" evidence="1">
    <location>
        <begin position="6"/>
        <end position="23"/>
    </location>
</feature>
<protein>
    <submittedName>
        <fullName evidence="2">Uncharacterized protein</fullName>
    </submittedName>
</protein>
<keyword evidence="1" id="KW-0472">Membrane</keyword>
<keyword evidence="1" id="KW-1133">Transmembrane helix</keyword>
<evidence type="ECO:0000256" key="1">
    <source>
        <dbReference type="SAM" id="Phobius"/>
    </source>
</evidence>
<name>A0A4P7XZJ6_SALET</name>
<gene>
    <name evidence="2" type="ORF">E5N87_23495</name>
</gene>
<keyword evidence="2" id="KW-0614">Plasmid</keyword>